<accession>A0AAJ6YHW3</accession>
<keyword evidence="4 6" id="KW-0539">Nucleus</keyword>
<dbReference type="AlphaFoldDB" id="A0AAJ6YHW3"/>
<dbReference type="GO" id="GO:0019773">
    <property type="term" value="C:proteasome core complex, alpha-subunit complex"/>
    <property type="evidence" value="ECO:0007669"/>
    <property type="project" value="UniProtKB-UniRule"/>
</dbReference>
<dbReference type="InterPro" id="IPR001353">
    <property type="entry name" value="Proteasome_sua/b"/>
</dbReference>
<evidence type="ECO:0000256" key="4">
    <source>
        <dbReference type="ARBA" id="ARBA00023242"/>
    </source>
</evidence>
<dbReference type="InterPro" id="IPR000426">
    <property type="entry name" value="Proteasome_asu_N"/>
</dbReference>
<feature type="domain" description="Proteasome alpha-type subunits" evidence="8">
    <location>
        <begin position="6"/>
        <end position="28"/>
    </location>
</feature>
<evidence type="ECO:0000313" key="10">
    <source>
        <dbReference type="RefSeq" id="XP_011498365.1"/>
    </source>
</evidence>
<evidence type="ECO:0000256" key="3">
    <source>
        <dbReference type="ARBA" id="ARBA00022942"/>
    </source>
</evidence>
<dbReference type="SMART" id="SM00948">
    <property type="entry name" value="Proteasome_A_N"/>
    <property type="match status" value="1"/>
</dbReference>
<dbReference type="RefSeq" id="XP_011498365.1">
    <property type="nucleotide sequence ID" value="XM_011500063.1"/>
</dbReference>
<keyword evidence="2 6" id="KW-0963">Cytoplasm</keyword>
<evidence type="ECO:0000256" key="5">
    <source>
        <dbReference type="PROSITE-ProRule" id="PRU00808"/>
    </source>
</evidence>
<dbReference type="CDD" id="cd03749">
    <property type="entry name" value="proteasome_alpha_type_1"/>
    <property type="match status" value="1"/>
</dbReference>
<dbReference type="Gene3D" id="3.60.20.10">
    <property type="entry name" value="Glutamine Phosphoribosylpyrophosphate, subunit 1, domain 1"/>
    <property type="match status" value="1"/>
</dbReference>
<dbReference type="Pfam" id="PF10584">
    <property type="entry name" value="Proteasome_A_N"/>
    <property type="match status" value="1"/>
</dbReference>
<comment type="similarity">
    <text evidence="5 6">Belongs to the peptidase T1A family.</text>
</comment>
<evidence type="ECO:0000313" key="9">
    <source>
        <dbReference type="Proteomes" id="UP000695007"/>
    </source>
</evidence>
<dbReference type="InterPro" id="IPR029055">
    <property type="entry name" value="Ntn_hydrolases_N"/>
</dbReference>
<dbReference type="PROSITE" id="PS00388">
    <property type="entry name" value="PROTEASOME_ALPHA_1"/>
    <property type="match status" value="1"/>
</dbReference>
<evidence type="ECO:0000256" key="6">
    <source>
        <dbReference type="RuleBase" id="RU000551"/>
    </source>
</evidence>
<protein>
    <recommendedName>
        <fullName evidence="6">Proteasome subunit alpha type</fullName>
    </recommendedName>
</protein>
<evidence type="ECO:0000256" key="1">
    <source>
        <dbReference type="ARBA" id="ARBA00002000"/>
    </source>
</evidence>
<dbReference type="InterPro" id="IPR023332">
    <property type="entry name" value="Proteasome_alpha-type"/>
</dbReference>
<dbReference type="GO" id="GO:0005737">
    <property type="term" value="C:cytoplasm"/>
    <property type="evidence" value="ECO:0007669"/>
    <property type="project" value="UniProtKB-SubCell"/>
</dbReference>
<dbReference type="GeneID" id="105362597"/>
<comment type="subunit">
    <text evidence="6">The 20S proteasome core is composed of 28 subunits that are arranged in four stacked rings, resulting in a barrel-shaped structure. The two end rings are each formed by seven alpha subunits, and the two central rings are each formed by seven beta subunits.</text>
</comment>
<comment type="function">
    <text evidence="1">The proteasome is a multicatalytic proteinase complex which is characterized by its ability to cleave peptides with Arg, Phe, Tyr, Leu, and Glu adjacent to the leaving group at neutral or slightly basic pH. The proteasome has an ATP-dependent proteolytic activity.</text>
</comment>
<proteinExistence type="inferred from homology"/>
<reference evidence="10" key="1">
    <citation type="submission" date="2025-08" db="UniProtKB">
        <authorList>
            <consortium name="RefSeq"/>
        </authorList>
    </citation>
    <scope>IDENTIFICATION</scope>
</reference>
<keyword evidence="3 5" id="KW-0647">Proteasome</keyword>
<dbReference type="KEGG" id="csol:105362597"/>
<sequence>MFRNQYDSDVTVWSPQGRLHQVEYAMEAVKMGSATVGLKNKTHAVIVALKRAASELSSHQKKIFPIDIHVGFAMSGLTADARMLSRYMRTECLNYKYSHDNTLPVSRLITTVGNKMQSCTQRYDRRPYGVGLLVAGYDDQGPHIYQTCPSANYYDCKAMAIGARSQSARTYLEKHLTEFSSCDLDDLIKHGLRALRDTLPNEADLSTKNVSIGVVGKGTEFEILKESAMQVYLSEIEGDDKRGRPAEGEAESDDRPPQDPPSDPGLRDPAVAVATEERPSAMDTE</sequence>
<dbReference type="CTD" id="34359"/>
<keyword evidence="9" id="KW-1185">Reference proteome</keyword>
<evidence type="ECO:0000256" key="2">
    <source>
        <dbReference type="ARBA" id="ARBA00022490"/>
    </source>
</evidence>
<evidence type="ECO:0000259" key="8">
    <source>
        <dbReference type="PROSITE" id="PS00388"/>
    </source>
</evidence>
<dbReference type="FunFam" id="3.60.20.10:FF:000063">
    <property type="entry name" value="Proteasome subunit alpha type"/>
    <property type="match status" value="1"/>
</dbReference>
<dbReference type="InterPro" id="IPR050115">
    <property type="entry name" value="Proteasome_alpha"/>
</dbReference>
<feature type="compositionally biased region" description="Basic and acidic residues" evidence="7">
    <location>
        <begin position="239"/>
        <end position="257"/>
    </location>
</feature>
<dbReference type="Pfam" id="PF00227">
    <property type="entry name" value="Proteasome"/>
    <property type="match status" value="1"/>
</dbReference>
<dbReference type="GO" id="GO:0005634">
    <property type="term" value="C:nucleus"/>
    <property type="evidence" value="ECO:0007669"/>
    <property type="project" value="UniProtKB-SubCell"/>
</dbReference>
<dbReference type="Proteomes" id="UP000695007">
    <property type="component" value="Unplaced"/>
</dbReference>
<gene>
    <name evidence="10" type="primary">LOC105362597</name>
</gene>
<feature type="region of interest" description="Disordered" evidence="7">
    <location>
        <begin position="236"/>
        <end position="285"/>
    </location>
</feature>
<comment type="subcellular location">
    <subcellularLocation>
        <location evidence="6">Cytoplasm</location>
    </subcellularLocation>
    <subcellularLocation>
        <location evidence="6">Nucleus</location>
    </subcellularLocation>
</comment>
<dbReference type="PROSITE" id="PS51475">
    <property type="entry name" value="PROTEASOME_ALPHA_2"/>
    <property type="match status" value="1"/>
</dbReference>
<name>A0AAJ6YHW3_9HYME</name>
<evidence type="ECO:0000256" key="7">
    <source>
        <dbReference type="SAM" id="MobiDB-lite"/>
    </source>
</evidence>
<dbReference type="PANTHER" id="PTHR11599">
    <property type="entry name" value="PROTEASOME SUBUNIT ALPHA/BETA"/>
    <property type="match status" value="1"/>
</dbReference>
<dbReference type="GO" id="GO:0006511">
    <property type="term" value="P:ubiquitin-dependent protein catabolic process"/>
    <property type="evidence" value="ECO:0007669"/>
    <property type="project" value="InterPro"/>
</dbReference>
<organism evidence="9 10">
    <name type="scientific">Ceratosolen solmsi marchali</name>
    <dbReference type="NCBI Taxonomy" id="326594"/>
    <lineage>
        <taxon>Eukaryota</taxon>
        <taxon>Metazoa</taxon>
        <taxon>Ecdysozoa</taxon>
        <taxon>Arthropoda</taxon>
        <taxon>Hexapoda</taxon>
        <taxon>Insecta</taxon>
        <taxon>Pterygota</taxon>
        <taxon>Neoptera</taxon>
        <taxon>Endopterygota</taxon>
        <taxon>Hymenoptera</taxon>
        <taxon>Apocrita</taxon>
        <taxon>Proctotrupomorpha</taxon>
        <taxon>Chalcidoidea</taxon>
        <taxon>Agaonidae</taxon>
        <taxon>Agaoninae</taxon>
        <taxon>Ceratosolen</taxon>
    </lineage>
</organism>
<dbReference type="SUPFAM" id="SSF56235">
    <property type="entry name" value="N-terminal nucleophile aminohydrolases (Ntn hydrolases)"/>
    <property type="match status" value="1"/>
</dbReference>
<feature type="compositionally biased region" description="Basic and acidic residues" evidence="7">
    <location>
        <begin position="275"/>
        <end position="285"/>
    </location>
</feature>
<dbReference type="InterPro" id="IPR035144">
    <property type="entry name" value="Proteasome_alpha1"/>
</dbReference>